<evidence type="ECO:0000256" key="5">
    <source>
        <dbReference type="ARBA" id="ARBA00033164"/>
    </source>
</evidence>
<dbReference type="GO" id="GO:0140098">
    <property type="term" value="F:catalytic activity, acting on RNA"/>
    <property type="evidence" value="ECO:0007669"/>
    <property type="project" value="UniProtKB-ARBA"/>
</dbReference>
<accession>A0A4V6I3B4</accession>
<dbReference type="InterPro" id="IPR006145">
    <property type="entry name" value="PsdUridine_synth_RsuA/RluA"/>
</dbReference>
<dbReference type="PROSITE" id="PS01129">
    <property type="entry name" value="PSI_RLU"/>
    <property type="match status" value="1"/>
</dbReference>
<sequence>MEHKKTQKSTRQTSRNKTYVAKKNTNITQNRNSYHKKSATITQTQSAATAKKTQHTQITQGTKAYKLLALQCNISTNKAKDLIDSGRVSVKGKRLPIARTLLPLNTKFDVLTTPCAVIFEDNDIVALDKSVGVESYNLLKTYPHYKLINRLDKDTSGVILLAKNEKMRQNAIQAFKQKKVEKVYFALIEGKVYEEIVIEKKISTQKDSKAKSHINDHGLHAQSIVTPVQTFTHTTLVSVQIPTGRTHQIRIHLASIKHPIVGDIIYNKTSKIKAKRLMLHCQKTSLLGYRFESGVDIHEAFEIND</sequence>
<evidence type="ECO:0000313" key="10">
    <source>
        <dbReference type="Proteomes" id="UP001562457"/>
    </source>
</evidence>
<organism evidence="8 9">
    <name type="scientific">Helicobacter trogontum</name>
    <dbReference type="NCBI Taxonomy" id="50960"/>
    <lineage>
        <taxon>Bacteria</taxon>
        <taxon>Pseudomonadati</taxon>
        <taxon>Campylobacterota</taxon>
        <taxon>Epsilonproteobacteria</taxon>
        <taxon>Campylobacterales</taxon>
        <taxon>Helicobacteraceae</taxon>
        <taxon>Helicobacter</taxon>
    </lineage>
</organism>
<feature type="domain" description="Pseudouridine synthase RsuA/RluA-like" evidence="6">
    <location>
        <begin position="126"/>
        <end position="255"/>
    </location>
</feature>
<dbReference type="STRING" id="50960.LS81_00540"/>
<name>A0A4V6I3B4_9HELI</name>
<dbReference type="RefSeq" id="WP_081960237.1">
    <property type="nucleotide sequence ID" value="NZ_BAAFHN010000007.1"/>
</dbReference>
<dbReference type="PANTHER" id="PTHR21600:SF44">
    <property type="entry name" value="RIBOSOMAL LARGE SUBUNIT PSEUDOURIDINE SYNTHASE D"/>
    <property type="match status" value="1"/>
</dbReference>
<evidence type="ECO:0000256" key="3">
    <source>
        <dbReference type="ARBA" id="ARBA00023235"/>
    </source>
</evidence>
<dbReference type="InterPro" id="IPR050188">
    <property type="entry name" value="RluA_PseudoU_synthase"/>
</dbReference>
<reference evidence="8" key="2">
    <citation type="submission" date="2018-04" db="EMBL/GenBank/DDBJ databases">
        <authorList>
            <person name="Sheh A."/>
            <person name="Shen Z."/>
            <person name="Mannion A.J."/>
            <person name="Fox J.G."/>
        </authorList>
    </citation>
    <scope>NUCLEOTIDE SEQUENCE</scope>
    <source>
        <strain evidence="8">ATCC 49310</strain>
    </source>
</reference>
<dbReference type="Gene3D" id="3.30.2350.10">
    <property type="entry name" value="Pseudouridine synthase"/>
    <property type="match status" value="1"/>
</dbReference>
<evidence type="ECO:0000313" key="8">
    <source>
        <dbReference type="EMBL" id="TLD99362.1"/>
    </source>
</evidence>
<comment type="catalytic activity">
    <reaction evidence="1">
        <text>a uridine in RNA = a pseudouridine in RNA</text>
        <dbReference type="Rhea" id="RHEA:48348"/>
        <dbReference type="Rhea" id="RHEA-COMP:12068"/>
        <dbReference type="Rhea" id="RHEA-COMP:12069"/>
        <dbReference type="ChEBI" id="CHEBI:65314"/>
        <dbReference type="ChEBI" id="CHEBI:65315"/>
    </reaction>
</comment>
<dbReference type="Pfam" id="PF00849">
    <property type="entry name" value="PseudoU_synth_2"/>
    <property type="match status" value="1"/>
</dbReference>
<evidence type="ECO:0000256" key="2">
    <source>
        <dbReference type="ARBA" id="ARBA00010876"/>
    </source>
</evidence>
<comment type="similarity">
    <text evidence="2">Belongs to the pseudouridine synthase RluA family.</text>
</comment>
<dbReference type="InterPro" id="IPR020103">
    <property type="entry name" value="PsdUridine_synth_cat_dom_sf"/>
</dbReference>
<reference evidence="7 10" key="3">
    <citation type="submission" date="2024-06" db="EMBL/GenBank/DDBJ databases">
        <title>Draft genome sequence of Helicobacter trogontum NHP16-4001.</title>
        <authorList>
            <person name="Rimbara E."/>
            <person name="Suzuki M."/>
        </authorList>
    </citation>
    <scope>NUCLEOTIDE SEQUENCE [LARGE SCALE GENOMIC DNA]</scope>
    <source>
        <strain evidence="7 10">NHP16-4001</strain>
    </source>
</reference>
<dbReference type="AlphaFoldDB" id="A0A4V6I3B4"/>
<evidence type="ECO:0000313" key="7">
    <source>
        <dbReference type="EMBL" id="GAB0172498.1"/>
    </source>
</evidence>
<dbReference type="EMBL" id="JRPK02000003">
    <property type="protein sequence ID" value="TLD99362.1"/>
    <property type="molecule type" value="Genomic_DNA"/>
</dbReference>
<dbReference type="GO" id="GO:0000455">
    <property type="term" value="P:enzyme-directed rRNA pseudouridine synthesis"/>
    <property type="evidence" value="ECO:0007669"/>
    <property type="project" value="TreeGrafter"/>
</dbReference>
<proteinExistence type="inferred from homology"/>
<dbReference type="Proteomes" id="UP000029861">
    <property type="component" value="Unassembled WGS sequence"/>
</dbReference>
<dbReference type="GO" id="GO:0009982">
    <property type="term" value="F:pseudouridine synthase activity"/>
    <property type="evidence" value="ECO:0007669"/>
    <property type="project" value="InterPro"/>
</dbReference>
<dbReference type="InterPro" id="IPR006224">
    <property type="entry name" value="PsdUridine_synth_RluA-like_CS"/>
</dbReference>
<keyword evidence="3" id="KW-0413">Isomerase</keyword>
<dbReference type="Proteomes" id="UP001562457">
    <property type="component" value="Unassembled WGS sequence"/>
</dbReference>
<evidence type="ECO:0000256" key="1">
    <source>
        <dbReference type="ARBA" id="ARBA00000073"/>
    </source>
</evidence>
<evidence type="ECO:0000313" key="9">
    <source>
        <dbReference type="Proteomes" id="UP000029861"/>
    </source>
</evidence>
<evidence type="ECO:0000259" key="6">
    <source>
        <dbReference type="Pfam" id="PF00849"/>
    </source>
</evidence>
<protein>
    <recommendedName>
        <fullName evidence="4">RNA pseudouridylate synthase</fullName>
    </recommendedName>
    <alternativeName>
        <fullName evidence="5">RNA-uridine isomerase</fullName>
    </alternativeName>
</protein>
<dbReference type="CDD" id="cd02869">
    <property type="entry name" value="PseudoU_synth_RluA_like"/>
    <property type="match status" value="1"/>
</dbReference>
<gene>
    <name evidence="7" type="primary">rluC</name>
    <name evidence="8" type="ORF">LS80_001580</name>
    <name evidence="7" type="ORF">NHP164001_05110</name>
</gene>
<comment type="caution">
    <text evidence="8">The sequence shown here is derived from an EMBL/GenBank/DDBJ whole genome shotgun (WGS) entry which is preliminary data.</text>
</comment>
<dbReference type="PANTHER" id="PTHR21600">
    <property type="entry name" value="MITOCHONDRIAL RNA PSEUDOURIDINE SYNTHASE"/>
    <property type="match status" value="1"/>
</dbReference>
<evidence type="ECO:0000256" key="4">
    <source>
        <dbReference type="ARBA" id="ARBA00031870"/>
    </source>
</evidence>
<dbReference type="GO" id="GO:0003723">
    <property type="term" value="F:RNA binding"/>
    <property type="evidence" value="ECO:0007669"/>
    <property type="project" value="InterPro"/>
</dbReference>
<dbReference type="EMBL" id="BAAFHN010000007">
    <property type="protein sequence ID" value="GAB0172498.1"/>
    <property type="molecule type" value="Genomic_DNA"/>
</dbReference>
<reference evidence="8 9" key="1">
    <citation type="journal article" date="2014" name="Genome Announc.">
        <title>Draft genome sequences of eight enterohepatic helicobacter species isolated from both laboratory and wild rodents.</title>
        <authorList>
            <person name="Sheh A."/>
            <person name="Shen Z."/>
            <person name="Fox J.G."/>
        </authorList>
    </citation>
    <scope>NUCLEOTIDE SEQUENCE [LARGE SCALE GENOMIC DNA]</scope>
    <source>
        <strain evidence="8 9">ATCC 49310</strain>
    </source>
</reference>
<dbReference type="SUPFAM" id="SSF55120">
    <property type="entry name" value="Pseudouridine synthase"/>
    <property type="match status" value="1"/>
</dbReference>
<keyword evidence="10" id="KW-1185">Reference proteome</keyword>